<keyword evidence="4" id="KW-0349">Heme</keyword>
<feature type="domain" description="Catalase core" evidence="9">
    <location>
        <begin position="2"/>
        <end position="86"/>
    </location>
</feature>
<accession>A0A645B7T8</accession>
<evidence type="ECO:0000256" key="6">
    <source>
        <dbReference type="ARBA" id="ARBA00023002"/>
    </source>
</evidence>
<evidence type="ECO:0000256" key="3">
    <source>
        <dbReference type="ARBA" id="ARBA00022559"/>
    </source>
</evidence>
<dbReference type="SUPFAM" id="SSF56634">
    <property type="entry name" value="Heme-dependent catalase-like"/>
    <property type="match status" value="1"/>
</dbReference>
<dbReference type="AlphaFoldDB" id="A0A645B7T8"/>
<proteinExistence type="predicted"/>
<keyword evidence="8" id="KW-0376">Hydrogen peroxide</keyword>
<evidence type="ECO:0000256" key="7">
    <source>
        <dbReference type="ARBA" id="ARBA00023004"/>
    </source>
</evidence>
<evidence type="ECO:0000256" key="2">
    <source>
        <dbReference type="ARBA" id="ARBA00012314"/>
    </source>
</evidence>
<evidence type="ECO:0000259" key="9">
    <source>
        <dbReference type="Pfam" id="PF00199"/>
    </source>
</evidence>
<keyword evidence="7" id="KW-0408">Iron</keyword>
<gene>
    <name evidence="11" type="ORF">SDC9_104577</name>
</gene>
<dbReference type="GO" id="GO:0042744">
    <property type="term" value="P:hydrogen peroxide catabolic process"/>
    <property type="evidence" value="ECO:0007669"/>
    <property type="project" value="UniProtKB-KW"/>
</dbReference>
<feature type="domain" description="Catalase immune-responsive" evidence="10">
    <location>
        <begin position="92"/>
        <end position="150"/>
    </location>
</feature>
<evidence type="ECO:0000256" key="1">
    <source>
        <dbReference type="ARBA" id="ARBA00001971"/>
    </source>
</evidence>
<protein>
    <recommendedName>
        <fullName evidence="2">catalase</fullName>
        <ecNumber evidence="2">1.11.1.6</ecNumber>
    </recommendedName>
</protein>
<evidence type="ECO:0000256" key="8">
    <source>
        <dbReference type="ARBA" id="ARBA00023324"/>
    </source>
</evidence>
<keyword evidence="5" id="KW-0479">Metal-binding</keyword>
<dbReference type="EC" id="1.11.1.6" evidence="2"/>
<dbReference type="PANTHER" id="PTHR11465">
    <property type="entry name" value="CATALASE"/>
    <property type="match status" value="1"/>
</dbReference>
<keyword evidence="3" id="KW-0575">Peroxidase</keyword>
<name>A0A645B7T8_9ZZZZ</name>
<comment type="cofactor">
    <cofactor evidence="1">
        <name>heme</name>
        <dbReference type="ChEBI" id="CHEBI:30413"/>
    </cofactor>
</comment>
<dbReference type="GO" id="GO:0020037">
    <property type="term" value="F:heme binding"/>
    <property type="evidence" value="ECO:0007669"/>
    <property type="project" value="InterPro"/>
</dbReference>
<dbReference type="Pfam" id="PF06628">
    <property type="entry name" value="Catalase-rel"/>
    <property type="match status" value="1"/>
</dbReference>
<reference evidence="11" key="1">
    <citation type="submission" date="2019-08" db="EMBL/GenBank/DDBJ databases">
        <authorList>
            <person name="Kucharzyk K."/>
            <person name="Murdoch R.W."/>
            <person name="Higgins S."/>
            <person name="Loffler F."/>
        </authorList>
    </citation>
    <scope>NUCLEOTIDE SEQUENCE</scope>
</reference>
<evidence type="ECO:0000256" key="5">
    <source>
        <dbReference type="ARBA" id="ARBA00022723"/>
    </source>
</evidence>
<comment type="caution">
    <text evidence="11">The sequence shown here is derived from an EMBL/GenBank/DDBJ whole genome shotgun (WGS) entry which is preliminary data.</text>
</comment>
<keyword evidence="6" id="KW-0560">Oxidoreductase</keyword>
<organism evidence="11">
    <name type="scientific">bioreactor metagenome</name>
    <dbReference type="NCBI Taxonomy" id="1076179"/>
    <lineage>
        <taxon>unclassified sequences</taxon>
        <taxon>metagenomes</taxon>
        <taxon>ecological metagenomes</taxon>
    </lineage>
</organism>
<dbReference type="Pfam" id="PF00199">
    <property type="entry name" value="Catalase"/>
    <property type="match status" value="1"/>
</dbReference>
<dbReference type="GO" id="GO:0046872">
    <property type="term" value="F:metal ion binding"/>
    <property type="evidence" value="ECO:0007669"/>
    <property type="project" value="UniProtKB-KW"/>
</dbReference>
<dbReference type="PANTHER" id="PTHR11465:SF23">
    <property type="entry name" value="CATALASE-2"/>
    <property type="match status" value="1"/>
</dbReference>
<dbReference type="GO" id="GO:0004096">
    <property type="term" value="F:catalase activity"/>
    <property type="evidence" value="ECO:0007669"/>
    <property type="project" value="UniProtKB-EC"/>
</dbReference>
<sequence>MARDLAQSLQAGEHPQYELSIQVIEPDQFATLPFDPFDPTAIWPADQFKIQRIGLLTLERSPDDVRTELDSARFQPENVIPGIEHVPAPSQKQGDDFSQVQQYLRSLGEFSRHRLIDNLSEELLRVPPLLLEQVLILFSRADLEFGQAMTLALGG</sequence>
<evidence type="ECO:0000256" key="4">
    <source>
        <dbReference type="ARBA" id="ARBA00022617"/>
    </source>
</evidence>
<dbReference type="InterPro" id="IPR010582">
    <property type="entry name" value="Catalase_immune_responsive"/>
</dbReference>
<dbReference type="EMBL" id="VSSQ01016428">
    <property type="protein sequence ID" value="MPM57754.1"/>
    <property type="molecule type" value="Genomic_DNA"/>
</dbReference>
<evidence type="ECO:0000259" key="10">
    <source>
        <dbReference type="Pfam" id="PF06628"/>
    </source>
</evidence>
<dbReference type="Gene3D" id="2.40.180.10">
    <property type="entry name" value="Catalase core domain"/>
    <property type="match status" value="2"/>
</dbReference>
<evidence type="ECO:0000313" key="11">
    <source>
        <dbReference type="EMBL" id="MPM57754.1"/>
    </source>
</evidence>
<dbReference type="InterPro" id="IPR018028">
    <property type="entry name" value="Catalase"/>
</dbReference>
<dbReference type="InterPro" id="IPR011614">
    <property type="entry name" value="Catalase_core"/>
</dbReference>
<dbReference type="PROSITE" id="PS51402">
    <property type="entry name" value="CATALASE_3"/>
    <property type="match status" value="1"/>
</dbReference>
<dbReference type="InterPro" id="IPR020835">
    <property type="entry name" value="Catalase_sf"/>
</dbReference>
<dbReference type="GO" id="GO:0005737">
    <property type="term" value="C:cytoplasm"/>
    <property type="evidence" value="ECO:0007669"/>
    <property type="project" value="TreeGrafter"/>
</dbReference>
<dbReference type="GO" id="GO:0042542">
    <property type="term" value="P:response to hydrogen peroxide"/>
    <property type="evidence" value="ECO:0007669"/>
    <property type="project" value="TreeGrafter"/>
</dbReference>